<dbReference type="GO" id="GO:0004324">
    <property type="term" value="F:ferredoxin-NADP+ reductase activity"/>
    <property type="evidence" value="ECO:0007669"/>
    <property type="project" value="InterPro"/>
</dbReference>
<keyword evidence="2" id="KW-0274">FAD</keyword>
<gene>
    <name evidence="6" type="ORF">UFOPK3401_01360</name>
</gene>
<sequence>MCPVLLIGWPHQGLTRKGESASRVEETAQSRQDLGVSQTVPENGEYDLLIIGAGPAGLFATYYAGFRNLSVALMDSLPALGGQVAALYPEKIILDVAGFPEIRGQKLVDELVTQAQTSKPTLYLGHRAEELTEGADGVTVVTHRGATVRAKAVIISGGIGTFSPRPLPDAEAYEGKGLRYFVPKLDELAGKDVLIVGGGDSALDWAMALDGIATSITLVHRRTSFRGHEASVDKILASGVSVLTPFEVKQITGGEQINSVVVFNNETQEEQTLAVQEVVAALGFTADLGPFTRWGLDLEKKHILVDTTMKTNLDRVFAVGDVVEYPGKVRLIAVGFGEAATAVNNAAGVITPGAKVFPGHSSGG</sequence>
<dbReference type="InterPro" id="IPR036188">
    <property type="entry name" value="FAD/NAD-bd_sf"/>
</dbReference>
<evidence type="ECO:0000256" key="1">
    <source>
        <dbReference type="ARBA" id="ARBA00022630"/>
    </source>
</evidence>
<keyword evidence="1" id="KW-0285">Flavoprotein</keyword>
<name>A0A6J7EF97_9ZZZZ</name>
<dbReference type="EMBL" id="CAFBLM010000083">
    <property type="protein sequence ID" value="CAB4879995.1"/>
    <property type="molecule type" value="Genomic_DNA"/>
</dbReference>
<reference evidence="6" key="1">
    <citation type="submission" date="2020-05" db="EMBL/GenBank/DDBJ databases">
        <authorList>
            <person name="Chiriac C."/>
            <person name="Salcher M."/>
            <person name="Ghai R."/>
            <person name="Kavagutti S V."/>
        </authorList>
    </citation>
    <scope>NUCLEOTIDE SEQUENCE</scope>
</reference>
<dbReference type="PANTHER" id="PTHR48105">
    <property type="entry name" value="THIOREDOXIN REDUCTASE 1-RELATED-RELATED"/>
    <property type="match status" value="1"/>
</dbReference>
<keyword evidence="4" id="KW-0560">Oxidoreductase</keyword>
<dbReference type="Gene3D" id="3.50.50.60">
    <property type="entry name" value="FAD/NAD(P)-binding domain"/>
    <property type="match status" value="2"/>
</dbReference>
<feature type="domain" description="FAD/NAD(P)-binding" evidence="5">
    <location>
        <begin position="46"/>
        <end position="333"/>
    </location>
</feature>
<evidence type="ECO:0000313" key="6">
    <source>
        <dbReference type="EMBL" id="CAB4879995.1"/>
    </source>
</evidence>
<evidence type="ECO:0000256" key="2">
    <source>
        <dbReference type="ARBA" id="ARBA00022827"/>
    </source>
</evidence>
<accession>A0A6J7EF97</accession>
<dbReference type="HAMAP" id="MF_01685">
    <property type="entry name" value="FENR2"/>
    <property type="match status" value="1"/>
</dbReference>
<dbReference type="PRINTS" id="PR00368">
    <property type="entry name" value="FADPNR"/>
</dbReference>
<dbReference type="PRINTS" id="PR00469">
    <property type="entry name" value="PNDRDTASEII"/>
</dbReference>
<organism evidence="6">
    <name type="scientific">freshwater metagenome</name>
    <dbReference type="NCBI Taxonomy" id="449393"/>
    <lineage>
        <taxon>unclassified sequences</taxon>
        <taxon>metagenomes</taxon>
        <taxon>ecological metagenomes</taxon>
    </lineage>
</organism>
<evidence type="ECO:0000256" key="3">
    <source>
        <dbReference type="ARBA" id="ARBA00022857"/>
    </source>
</evidence>
<keyword evidence="3" id="KW-0521">NADP</keyword>
<proteinExistence type="inferred from homology"/>
<dbReference type="InterPro" id="IPR023753">
    <property type="entry name" value="FAD/NAD-binding_dom"/>
</dbReference>
<dbReference type="SUPFAM" id="SSF51905">
    <property type="entry name" value="FAD/NAD(P)-binding domain"/>
    <property type="match status" value="1"/>
</dbReference>
<dbReference type="InterPro" id="IPR050097">
    <property type="entry name" value="Ferredoxin-NADP_redctase_2"/>
</dbReference>
<evidence type="ECO:0000256" key="4">
    <source>
        <dbReference type="ARBA" id="ARBA00023002"/>
    </source>
</evidence>
<dbReference type="Pfam" id="PF07992">
    <property type="entry name" value="Pyr_redox_2"/>
    <property type="match status" value="1"/>
</dbReference>
<dbReference type="AlphaFoldDB" id="A0A6J7EF97"/>
<protein>
    <submittedName>
        <fullName evidence="6">Unannotated protein</fullName>
    </submittedName>
</protein>
<evidence type="ECO:0000259" key="5">
    <source>
        <dbReference type="Pfam" id="PF07992"/>
    </source>
</evidence>
<dbReference type="InterPro" id="IPR022890">
    <property type="entry name" value="Fd--NADP_Rdtase_type_2"/>
</dbReference>